<dbReference type="InterPro" id="IPR045863">
    <property type="entry name" value="CorA_TM1_TM2"/>
</dbReference>
<dbReference type="CDD" id="cd12837">
    <property type="entry name" value="EcCorA-like_u1"/>
    <property type="match status" value="1"/>
</dbReference>
<evidence type="ECO:0000256" key="11">
    <source>
        <dbReference type="ARBA" id="ARBA00045497"/>
    </source>
</evidence>
<gene>
    <name evidence="13" type="ORF">Rumeso_02323</name>
</gene>
<keyword evidence="3" id="KW-0813">Transport</keyword>
<keyword evidence="6" id="KW-0460">Magnesium</keyword>
<accession>A0A017HQW2</accession>
<evidence type="ECO:0000256" key="10">
    <source>
        <dbReference type="ARBA" id="ARBA00034269"/>
    </source>
</evidence>
<comment type="subcellular location">
    <subcellularLocation>
        <location evidence="1">Cell membrane</location>
        <topology evidence="1">Multi-pass membrane protein</topology>
    </subcellularLocation>
</comment>
<evidence type="ECO:0000256" key="9">
    <source>
        <dbReference type="ARBA" id="ARBA00023136"/>
    </source>
</evidence>
<feature type="transmembrane region" description="Helical" evidence="12">
    <location>
        <begin position="335"/>
        <end position="355"/>
    </location>
</feature>
<dbReference type="GO" id="GO:0015099">
    <property type="term" value="F:nickel cation transmembrane transporter activity"/>
    <property type="evidence" value="ECO:0007669"/>
    <property type="project" value="TreeGrafter"/>
</dbReference>
<evidence type="ECO:0000256" key="3">
    <source>
        <dbReference type="ARBA" id="ARBA00022448"/>
    </source>
</evidence>
<sequence>MPSEGFVGRMGLGRFLRHGARADAAMPIGAPPANVAPPGPMMAAYRRDGSALARLEPEEPLRAAVWVDLYRPDEALSARVKAELGVEVPTLEDMEEIEVSNRLYREEGLEVMTAILPGALPNGAQDSGPVTFLLGPERLVTVRHHAPRPFETYPQRADRSSTGCGSTDRLFLGLIEEIVARLADHVEASDRALDALAARIYAGTEQSLTQAELEQALKATGRQGEVLARVRLGLLTLERMLSVFGLWSDARGEGKALRPHLKSTMRDLQALEEHADFLSGRVGLATDTTLGMVNLSQNQTVRILSVVATLFLPPTLIGTIYGMNFHFMPELDEVWGYPIALVAMLISALASWAYFKWRGWL</sequence>
<keyword evidence="8" id="KW-0406">Ion transport</keyword>
<dbReference type="PATRIC" id="fig|442562.3.peg.2294"/>
<dbReference type="InterPro" id="IPR002523">
    <property type="entry name" value="MgTranspt_CorA/ZnTranspt_ZntB"/>
</dbReference>
<comment type="catalytic activity">
    <reaction evidence="10">
        <text>Mg(2+)(in) = Mg(2+)(out)</text>
        <dbReference type="Rhea" id="RHEA:29827"/>
        <dbReference type="ChEBI" id="CHEBI:18420"/>
    </reaction>
</comment>
<evidence type="ECO:0000256" key="12">
    <source>
        <dbReference type="SAM" id="Phobius"/>
    </source>
</evidence>
<keyword evidence="14" id="KW-1185">Reference proteome</keyword>
<dbReference type="SUPFAM" id="SSF144083">
    <property type="entry name" value="Magnesium transport protein CorA, transmembrane region"/>
    <property type="match status" value="1"/>
</dbReference>
<name>A0A017HQW2_9RHOB</name>
<dbReference type="GO" id="GO:0005886">
    <property type="term" value="C:plasma membrane"/>
    <property type="evidence" value="ECO:0007669"/>
    <property type="project" value="UniProtKB-SubCell"/>
</dbReference>
<evidence type="ECO:0000256" key="6">
    <source>
        <dbReference type="ARBA" id="ARBA00022842"/>
    </source>
</evidence>
<dbReference type="AlphaFoldDB" id="A0A017HQW2"/>
<evidence type="ECO:0000313" key="13">
    <source>
        <dbReference type="EMBL" id="EYD76134.1"/>
    </source>
</evidence>
<evidence type="ECO:0000256" key="7">
    <source>
        <dbReference type="ARBA" id="ARBA00022989"/>
    </source>
</evidence>
<feature type="transmembrane region" description="Helical" evidence="12">
    <location>
        <begin position="301"/>
        <end position="323"/>
    </location>
</feature>
<dbReference type="GO" id="GO:0015087">
    <property type="term" value="F:cobalt ion transmembrane transporter activity"/>
    <property type="evidence" value="ECO:0007669"/>
    <property type="project" value="TreeGrafter"/>
</dbReference>
<dbReference type="InterPro" id="IPR045861">
    <property type="entry name" value="CorA_cytoplasmic_dom"/>
</dbReference>
<evidence type="ECO:0000256" key="4">
    <source>
        <dbReference type="ARBA" id="ARBA00022475"/>
    </source>
</evidence>
<dbReference type="SUPFAM" id="SSF143865">
    <property type="entry name" value="CorA soluble domain-like"/>
    <property type="match status" value="1"/>
</dbReference>
<protein>
    <submittedName>
        <fullName evidence="13">Magnesium and cobalt transport protein CorA</fullName>
    </submittedName>
</protein>
<organism evidence="13 14">
    <name type="scientific">Rubellimicrobium mesophilum DSM 19309</name>
    <dbReference type="NCBI Taxonomy" id="442562"/>
    <lineage>
        <taxon>Bacteria</taxon>
        <taxon>Pseudomonadati</taxon>
        <taxon>Pseudomonadota</taxon>
        <taxon>Alphaproteobacteria</taxon>
        <taxon>Rhodobacterales</taxon>
        <taxon>Roseobacteraceae</taxon>
        <taxon>Rubellimicrobium</taxon>
    </lineage>
</organism>
<proteinExistence type="inferred from homology"/>
<dbReference type="Gene3D" id="1.20.58.340">
    <property type="entry name" value="Magnesium transport protein CorA, transmembrane region"/>
    <property type="match status" value="1"/>
</dbReference>
<evidence type="ECO:0000256" key="2">
    <source>
        <dbReference type="ARBA" id="ARBA00009765"/>
    </source>
</evidence>
<comment type="caution">
    <text evidence="13">The sequence shown here is derived from an EMBL/GenBank/DDBJ whole genome shotgun (WGS) entry which is preliminary data.</text>
</comment>
<dbReference type="FunFam" id="1.20.58.340:FF:000004">
    <property type="entry name" value="Magnesium transport protein CorA"/>
    <property type="match status" value="1"/>
</dbReference>
<evidence type="ECO:0000256" key="5">
    <source>
        <dbReference type="ARBA" id="ARBA00022692"/>
    </source>
</evidence>
<comment type="function">
    <text evidence="11">Mediates influx of magnesium ions. Alternates between open and closed states. Activated by low cytoplasmic Mg(2+) levels. Inactive when cytoplasmic Mg(2+) levels are high.</text>
</comment>
<keyword evidence="4" id="KW-1003">Cell membrane</keyword>
<dbReference type="PANTHER" id="PTHR47685:SF1">
    <property type="entry name" value="MAGNESIUM TRANSPORT PROTEIN CORA"/>
    <property type="match status" value="1"/>
</dbReference>
<dbReference type="InterPro" id="IPR050829">
    <property type="entry name" value="CorA_MIT"/>
</dbReference>
<evidence type="ECO:0000313" key="14">
    <source>
        <dbReference type="Proteomes" id="UP000019666"/>
    </source>
</evidence>
<dbReference type="HOGENOM" id="CLU_007127_5_0_5"/>
<dbReference type="PANTHER" id="PTHR47685">
    <property type="entry name" value="MAGNESIUM TRANSPORT PROTEIN CORA"/>
    <property type="match status" value="1"/>
</dbReference>
<evidence type="ECO:0000256" key="1">
    <source>
        <dbReference type="ARBA" id="ARBA00004651"/>
    </source>
</evidence>
<evidence type="ECO:0000256" key="8">
    <source>
        <dbReference type="ARBA" id="ARBA00023065"/>
    </source>
</evidence>
<keyword evidence="5 12" id="KW-0812">Transmembrane</keyword>
<dbReference type="STRING" id="442562.Rumeso_02323"/>
<dbReference type="Pfam" id="PF01544">
    <property type="entry name" value="CorA"/>
    <property type="match status" value="1"/>
</dbReference>
<reference evidence="13 14" key="1">
    <citation type="submission" date="2013-02" db="EMBL/GenBank/DDBJ databases">
        <authorList>
            <person name="Fiebig A."/>
            <person name="Goeker M."/>
            <person name="Klenk H.-P.P."/>
        </authorList>
    </citation>
    <scope>NUCLEOTIDE SEQUENCE [LARGE SCALE GENOMIC DNA]</scope>
    <source>
        <strain evidence="13 14">DSM 19309</strain>
    </source>
</reference>
<dbReference type="Proteomes" id="UP000019666">
    <property type="component" value="Unassembled WGS sequence"/>
</dbReference>
<keyword evidence="7 12" id="KW-1133">Transmembrane helix</keyword>
<dbReference type="EMBL" id="AOSK01000059">
    <property type="protein sequence ID" value="EYD76134.1"/>
    <property type="molecule type" value="Genomic_DNA"/>
</dbReference>
<dbReference type="GO" id="GO:0015095">
    <property type="term" value="F:magnesium ion transmembrane transporter activity"/>
    <property type="evidence" value="ECO:0007669"/>
    <property type="project" value="TreeGrafter"/>
</dbReference>
<keyword evidence="9 12" id="KW-0472">Membrane</keyword>
<comment type="similarity">
    <text evidence="2">Belongs to the CorA metal ion transporter (MIT) (TC 1.A.35) family.</text>
</comment>